<keyword evidence="3" id="KW-1185">Reference proteome</keyword>
<evidence type="ECO:0000313" key="3">
    <source>
        <dbReference type="Proteomes" id="UP001165121"/>
    </source>
</evidence>
<dbReference type="EMBL" id="BSXT01002827">
    <property type="protein sequence ID" value="GMF51165.1"/>
    <property type="molecule type" value="Genomic_DNA"/>
</dbReference>
<organism evidence="2 3">
    <name type="scientific">Phytophthora fragariaefolia</name>
    <dbReference type="NCBI Taxonomy" id="1490495"/>
    <lineage>
        <taxon>Eukaryota</taxon>
        <taxon>Sar</taxon>
        <taxon>Stramenopiles</taxon>
        <taxon>Oomycota</taxon>
        <taxon>Peronosporomycetes</taxon>
        <taxon>Peronosporales</taxon>
        <taxon>Peronosporaceae</taxon>
        <taxon>Phytophthora</taxon>
    </lineage>
</organism>
<feature type="region of interest" description="Disordered" evidence="1">
    <location>
        <begin position="115"/>
        <end position="135"/>
    </location>
</feature>
<gene>
    <name evidence="2" type="ORF">Pfra01_002061000</name>
</gene>
<evidence type="ECO:0000313" key="2">
    <source>
        <dbReference type="EMBL" id="GMF51165.1"/>
    </source>
</evidence>
<name>A0A9W6XZL7_9STRA</name>
<protein>
    <submittedName>
        <fullName evidence="2">Unnamed protein product</fullName>
    </submittedName>
</protein>
<dbReference type="AlphaFoldDB" id="A0A9W6XZL7"/>
<dbReference type="OrthoDB" id="123523at2759"/>
<comment type="caution">
    <text evidence="2">The sequence shown here is derived from an EMBL/GenBank/DDBJ whole genome shotgun (WGS) entry which is preliminary data.</text>
</comment>
<evidence type="ECO:0000256" key="1">
    <source>
        <dbReference type="SAM" id="MobiDB-lite"/>
    </source>
</evidence>
<dbReference type="Proteomes" id="UP001165121">
    <property type="component" value="Unassembled WGS sequence"/>
</dbReference>
<reference evidence="2" key="1">
    <citation type="submission" date="2023-04" db="EMBL/GenBank/DDBJ databases">
        <title>Phytophthora fragariaefolia NBRC 109709.</title>
        <authorList>
            <person name="Ichikawa N."/>
            <person name="Sato H."/>
            <person name="Tonouchi N."/>
        </authorList>
    </citation>
    <scope>NUCLEOTIDE SEQUENCE</scope>
    <source>
        <strain evidence="2">NBRC 109709</strain>
    </source>
</reference>
<proteinExistence type="predicted"/>
<accession>A0A9W6XZL7</accession>
<sequence length="164" mass="18418">MWSSTRGDGKELAVIKNDGRLILTKIETLEKDVPRNMQMIDEILDSTWPVVSTANRKEATPGVQAKLCRAQAILVNPVTYGHVHEAKHIVALLHYHGPAAVPTTALPHLMSNLAHHDEPQRKTHRRLQLRERPSPCQSQRDVAVARICLADFSNLHRPQTPELV</sequence>